<dbReference type="AlphaFoldDB" id="A0A0A1U6I5"/>
<dbReference type="EMBL" id="KB206756">
    <property type="protein sequence ID" value="ELP88480.1"/>
    <property type="molecule type" value="Genomic_DNA"/>
</dbReference>
<evidence type="ECO:0000256" key="2">
    <source>
        <dbReference type="ARBA" id="ARBA00022942"/>
    </source>
</evidence>
<dbReference type="PANTHER" id="PTHR10758:SF2">
    <property type="entry name" value="26S PROTEASOME NON-ATPASE REGULATORY SUBUNIT 3"/>
    <property type="match status" value="1"/>
</dbReference>
<evidence type="ECO:0000259" key="3">
    <source>
        <dbReference type="PROSITE" id="PS50250"/>
    </source>
</evidence>
<dbReference type="SMART" id="SM00088">
    <property type="entry name" value="PINT"/>
    <property type="match status" value="1"/>
</dbReference>
<dbReference type="GO" id="GO:0042176">
    <property type="term" value="P:regulation of protein catabolic process"/>
    <property type="evidence" value="ECO:0007669"/>
    <property type="project" value="InterPro"/>
</dbReference>
<dbReference type="InterPro" id="IPR036390">
    <property type="entry name" value="WH_DNA-bd_sf"/>
</dbReference>
<dbReference type="InterPro" id="IPR013586">
    <property type="entry name" value="PSMD3_C"/>
</dbReference>
<keyword evidence="5" id="KW-1185">Reference proteome</keyword>
<feature type="domain" description="PCI" evidence="3">
    <location>
        <begin position="234"/>
        <end position="414"/>
    </location>
</feature>
<name>A0A0A1U6I5_ENTIV</name>
<dbReference type="InterPro" id="IPR050756">
    <property type="entry name" value="CSN3"/>
</dbReference>
<accession>A0A0A1U6I5</accession>
<evidence type="ECO:0000313" key="4">
    <source>
        <dbReference type="EMBL" id="ELP88480.1"/>
    </source>
</evidence>
<dbReference type="PROSITE" id="PS50250">
    <property type="entry name" value="PCI"/>
    <property type="match status" value="1"/>
</dbReference>
<dbReference type="OMA" id="AKVYFYF"/>
<comment type="similarity">
    <text evidence="1">Belongs to the proteasome subunit S3 family.</text>
</comment>
<proteinExistence type="inferred from homology"/>
<dbReference type="Pfam" id="PF25573">
    <property type="entry name" value="TPR_PSMD3_N"/>
    <property type="match status" value="1"/>
</dbReference>
<dbReference type="GO" id="GO:0030234">
    <property type="term" value="F:enzyme regulator activity"/>
    <property type="evidence" value="ECO:0007669"/>
    <property type="project" value="InterPro"/>
</dbReference>
<evidence type="ECO:0000256" key="1">
    <source>
        <dbReference type="ARBA" id="ARBA00007912"/>
    </source>
</evidence>
<sequence length="473" mass="54026">MEVEIQKGIDQLDSQVINTINSAIRLIEKSVTEKGEHLTNKLNRQTAWLRKHLIRPNILLTAVQEHVTKKSALFEPLKSFTVSHFPSSGNDMNILQPLPVFEFDDILAVGLLEKESFILLLVVIACLDSGKLAEGFFWAKKAISRASKLHISTDVLIAKLFFFFERSAELCNVDVTNELIVAHTTATLRQANETKATLTNLIVRSYLSTSQYSLCEKFITKSVINQCVSNQQQARYYYYLGRIQCINLKYSDAYESLTTAIRKAPQLPKAYGFHVCVTKWLSLVQLLMGEIPRRKQFLQSGMLNALLPYYRLTQAVQVGDLEEFRKVVEAFTDWFVEDKTNGLVTRIRQNVIKTAVRKIYVSYSRIGLKEIQKKLQLETVEDTECIVAKCIQDGVIDGVIDHDNQTLIGKNTLDIYTTNEPQIVMENRIRGCMQLQRDIEKSMIFEDNTKKVLESGAYFDVDLQDHGIYGDMR</sequence>
<dbReference type="VEuPathDB" id="AmoebaDB:EIN_230930"/>
<dbReference type="SMART" id="SM00753">
    <property type="entry name" value="PAM"/>
    <property type="match status" value="1"/>
</dbReference>
<dbReference type="Pfam" id="PF08375">
    <property type="entry name" value="Rpn3_C"/>
    <property type="match status" value="1"/>
</dbReference>
<dbReference type="GeneID" id="14887326"/>
<dbReference type="Proteomes" id="UP000014680">
    <property type="component" value="Unassembled WGS sequence"/>
</dbReference>
<dbReference type="InterPro" id="IPR057985">
    <property type="entry name" value="TPR_PSMD3_N"/>
</dbReference>
<dbReference type="SUPFAM" id="SSF46785">
    <property type="entry name" value="Winged helix' DNA-binding domain"/>
    <property type="match status" value="1"/>
</dbReference>
<dbReference type="PANTHER" id="PTHR10758">
    <property type="entry name" value="26S PROTEASOME NON-ATPASE REGULATORY SUBUNIT 3/COP9 SIGNALOSOME COMPLEX SUBUNIT 3"/>
    <property type="match status" value="1"/>
</dbReference>
<dbReference type="OrthoDB" id="1713558at2759"/>
<dbReference type="RefSeq" id="XP_004255251.1">
    <property type="nucleotide sequence ID" value="XM_004255203.1"/>
</dbReference>
<keyword evidence="2 4" id="KW-0647">Proteasome</keyword>
<dbReference type="KEGG" id="eiv:EIN_230930"/>
<protein>
    <submittedName>
        <fullName evidence="4">26S proteasome regulatory subunit S3, putative</fullName>
    </submittedName>
</protein>
<dbReference type="Gene3D" id="1.25.40.570">
    <property type="match status" value="1"/>
</dbReference>
<evidence type="ECO:0000313" key="5">
    <source>
        <dbReference type="Proteomes" id="UP000014680"/>
    </source>
</evidence>
<reference evidence="4 5" key="1">
    <citation type="submission" date="2012-10" db="EMBL/GenBank/DDBJ databases">
        <authorList>
            <person name="Zafar N."/>
            <person name="Inman J."/>
            <person name="Hall N."/>
            <person name="Lorenzi H."/>
            <person name="Caler E."/>
        </authorList>
    </citation>
    <scope>NUCLEOTIDE SEQUENCE [LARGE SCALE GENOMIC DNA]</scope>
    <source>
        <strain evidence="4 5">IP1</strain>
    </source>
</reference>
<dbReference type="GO" id="GO:0006511">
    <property type="term" value="P:ubiquitin-dependent protein catabolic process"/>
    <property type="evidence" value="ECO:0007669"/>
    <property type="project" value="TreeGrafter"/>
</dbReference>
<dbReference type="GO" id="GO:0008541">
    <property type="term" value="C:proteasome regulatory particle, lid subcomplex"/>
    <property type="evidence" value="ECO:0007669"/>
    <property type="project" value="TreeGrafter"/>
</dbReference>
<dbReference type="Pfam" id="PF01399">
    <property type="entry name" value="PCI"/>
    <property type="match status" value="1"/>
</dbReference>
<dbReference type="InterPro" id="IPR000717">
    <property type="entry name" value="PCI_dom"/>
</dbReference>
<organism evidence="4 5">
    <name type="scientific">Entamoeba invadens IP1</name>
    <dbReference type="NCBI Taxonomy" id="370355"/>
    <lineage>
        <taxon>Eukaryota</taxon>
        <taxon>Amoebozoa</taxon>
        <taxon>Evosea</taxon>
        <taxon>Archamoebae</taxon>
        <taxon>Mastigamoebida</taxon>
        <taxon>Entamoebidae</taxon>
        <taxon>Entamoeba</taxon>
    </lineage>
</organism>
<gene>
    <name evidence="4" type="ORF">EIN_230930</name>
</gene>